<protein>
    <submittedName>
        <fullName evidence="1">Uncharacterized protein</fullName>
    </submittedName>
</protein>
<accession>A0A8S5SRY3</accession>
<proteinExistence type="predicted"/>
<dbReference type="EMBL" id="BK032664">
    <property type="protein sequence ID" value="DAF53805.1"/>
    <property type="molecule type" value="Genomic_DNA"/>
</dbReference>
<evidence type="ECO:0000313" key="1">
    <source>
        <dbReference type="EMBL" id="DAF53805.1"/>
    </source>
</evidence>
<name>A0A8S5SRY3_9CAUD</name>
<reference evidence="1" key="1">
    <citation type="journal article" date="2021" name="Proc. Natl. Acad. Sci. U.S.A.">
        <title>A Catalog of Tens of Thousands of Viruses from Human Metagenomes Reveals Hidden Associations with Chronic Diseases.</title>
        <authorList>
            <person name="Tisza M.J."/>
            <person name="Buck C.B."/>
        </authorList>
    </citation>
    <scope>NUCLEOTIDE SEQUENCE</scope>
    <source>
        <strain evidence="1">CtZ2t4</strain>
    </source>
</reference>
<organism evidence="1">
    <name type="scientific">Myoviridae sp. ctZ2t4</name>
    <dbReference type="NCBI Taxonomy" id="2827693"/>
    <lineage>
        <taxon>Viruses</taxon>
        <taxon>Duplodnaviria</taxon>
        <taxon>Heunggongvirae</taxon>
        <taxon>Uroviricota</taxon>
        <taxon>Caudoviricetes</taxon>
    </lineage>
</organism>
<sequence>MAKKSKGELIVEKLDSYILENFRKIPHLELHRGISSIISEYRNFKGINPATVLILTLFRYKKIDFFKTFNTVDEIEKYFQSILTNYCIKAQISIIQIPNEIKEDIKKYYYQLNSDVKKFDELLKFYFKVGDIEDEDIQKLIKLKKNKIDETINENPEILKKSIYLNEVITKILFK</sequence>